<dbReference type="Proteomes" id="UP000027265">
    <property type="component" value="Unassembled WGS sequence"/>
</dbReference>
<feature type="compositionally biased region" description="Low complexity" evidence="2">
    <location>
        <begin position="256"/>
        <end position="280"/>
    </location>
</feature>
<feature type="coiled-coil region" evidence="1">
    <location>
        <begin position="18"/>
        <end position="45"/>
    </location>
</feature>
<dbReference type="InParanoid" id="A0A067PLL3"/>
<feature type="region of interest" description="Disordered" evidence="2">
    <location>
        <begin position="250"/>
        <end position="280"/>
    </location>
</feature>
<evidence type="ECO:0000313" key="3">
    <source>
        <dbReference type="EMBL" id="KDQ51907.1"/>
    </source>
</evidence>
<gene>
    <name evidence="3" type="ORF">JAAARDRAFT_198776</name>
</gene>
<organism evidence="3 4">
    <name type="scientific">Jaapia argillacea MUCL 33604</name>
    <dbReference type="NCBI Taxonomy" id="933084"/>
    <lineage>
        <taxon>Eukaryota</taxon>
        <taxon>Fungi</taxon>
        <taxon>Dikarya</taxon>
        <taxon>Basidiomycota</taxon>
        <taxon>Agaricomycotina</taxon>
        <taxon>Agaricomycetes</taxon>
        <taxon>Agaricomycetidae</taxon>
        <taxon>Jaapiales</taxon>
        <taxon>Jaapiaceae</taxon>
        <taxon>Jaapia</taxon>
    </lineage>
</organism>
<evidence type="ECO:0000313" key="4">
    <source>
        <dbReference type="Proteomes" id="UP000027265"/>
    </source>
</evidence>
<accession>A0A067PLL3</accession>
<keyword evidence="4" id="KW-1185">Reference proteome</keyword>
<keyword evidence="1" id="KW-0175">Coiled coil</keyword>
<protein>
    <submittedName>
        <fullName evidence="3">Uncharacterized protein</fullName>
    </submittedName>
</protein>
<dbReference type="HOGENOM" id="CLU_994217_0_0_1"/>
<evidence type="ECO:0000256" key="2">
    <source>
        <dbReference type="SAM" id="MobiDB-lite"/>
    </source>
</evidence>
<reference evidence="4" key="1">
    <citation type="journal article" date="2014" name="Proc. Natl. Acad. Sci. U.S.A.">
        <title>Extensive sampling of basidiomycete genomes demonstrates inadequacy of the white-rot/brown-rot paradigm for wood decay fungi.</title>
        <authorList>
            <person name="Riley R."/>
            <person name="Salamov A.A."/>
            <person name="Brown D.W."/>
            <person name="Nagy L.G."/>
            <person name="Floudas D."/>
            <person name="Held B.W."/>
            <person name="Levasseur A."/>
            <person name="Lombard V."/>
            <person name="Morin E."/>
            <person name="Otillar R."/>
            <person name="Lindquist E.A."/>
            <person name="Sun H."/>
            <person name="LaButti K.M."/>
            <person name="Schmutz J."/>
            <person name="Jabbour D."/>
            <person name="Luo H."/>
            <person name="Baker S.E."/>
            <person name="Pisabarro A.G."/>
            <person name="Walton J.D."/>
            <person name="Blanchette R.A."/>
            <person name="Henrissat B."/>
            <person name="Martin F."/>
            <person name="Cullen D."/>
            <person name="Hibbett D.S."/>
            <person name="Grigoriev I.V."/>
        </authorList>
    </citation>
    <scope>NUCLEOTIDE SEQUENCE [LARGE SCALE GENOMIC DNA]</scope>
    <source>
        <strain evidence="4">MUCL 33604</strain>
    </source>
</reference>
<dbReference type="EMBL" id="KL197744">
    <property type="protein sequence ID" value="KDQ51907.1"/>
    <property type="molecule type" value="Genomic_DNA"/>
</dbReference>
<sequence length="280" mass="31763">MHRYQAKIKSLFRPTPNILTVEQRLEELKKSREEAKACLKLAAEAMKNQHDKYGIKGPNFKTGDLHPPPLAPAFYITTNHQVMTHDNIKWCECQLITKLLNKAHLVNTENWILKWNHNQQEEMHVHMGHPRALDFFKTDSHIQKWVHPILPIPIITINQAPILHRLDYSKACPKSLHPLLPIIQTNPAQEVKGVFDSHPLLLEDTQPRACSPLYHPSTPVYSPHLSDYQPMKDMEVDKWNGHANYASPPLVPIDASSSDGSLPLLQPSSSTASSESLPPP</sequence>
<evidence type="ECO:0000256" key="1">
    <source>
        <dbReference type="SAM" id="Coils"/>
    </source>
</evidence>
<proteinExistence type="predicted"/>
<dbReference type="AlphaFoldDB" id="A0A067PLL3"/>
<name>A0A067PLL3_9AGAM</name>